<gene>
    <name evidence="2" type="ORF">HLI28_05705</name>
</gene>
<feature type="transmembrane region" description="Helical" evidence="1">
    <location>
        <begin position="108"/>
        <end position="128"/>
    </location>
</feature>
<keyword evidence="1" id="KW-0472">Membrane</keyword>
<dbReference type="RefSeq" id="WP_171246537.1">
    <property type="nucleotide sequence ID" value="NZ_JABFAJ010000010.1"/>
</dbReference>
<keyword evidence="1" id="KW-1133">Transmembrane helix</keyword>
<keyword evidence="3" id="KW-1185">Reference proteome</keyword>
<feature type="transmembrane region" description="Helical" evidence="1">
    <location>
        <begin position="54"/>
        <end position="75"/>
    </location>
</feature>
<proteinExistence type="predicted"/>
<evidence type="ECO:0000313" key="2">
    <source>
        <dbReference type="EMBL" id="NNU27041.1"/>
    </source>
</evidence>
<accession>A0A849K2P8</accession>
<feature type="transmembrane region" description="Helical" evidence="1">
    <location>
        <begin position="12"/>
        <end position="34"/>
    </location>
</feature>
<protein>
    <submittedName>
        <fullName evidence="2">Uncharacterized protein</fullName>
    </submittedName>
</protein>
<sequence length="137" mass="14446">MSAPGPVTRPGSVTFVVVLTWLVAIASVVGGVLMLLATDEVLADAGIGASDAPVYAWVEIALGLVVALVAVGLGNGNRFSRFLVTLLMALRVVLSLWVVIVWGEYAGFWSALLSGLFALLIIVMLWNARANAFFRAT</sequence>
<evidence type="ECO:0000256" key="1">
    <source>
        <dbReference type="SAM" id="Phobius"/>
    </source>
</evidence>
<evidence type="ECO:0000313" key="3">
    <source>
        <dbReference type="Proteomes" id="UP000557204"/>
    </source>
</evidence>
<dbReference type="Proteomes" id="UP000557204">
    <property type="component" value="Unassembled WGS sequence"/>
</dbReference>
<dbReference type="AlphaFoldDB" id="A0A849K2P8"/>
<name>A0A849K2P8_9MICO</name>
<feature type="transmembrane region" description="Helical" evidence="1">
    <location>
        <begin position="82"/>
        <end position="102"/>
    </location>
</feature>
<keyword evidence="1" id="KW-0812">Transmembrane</keyword>
<dbReference type="EMBL" id="JABFAJ010000010">
    <property type="protein sequence ID" value="NNU27041.1"/>
    <property type="molecule type" value="Genomic_DNA"/>
</dbReference>
<comment type="caution">
    <text evidence="2">The sequence shown here is derived from an EMBL/GenBank/DDBJ whole genome shotgun (WGS) entry which is preliminary data.</text>
</comment>
<reference evidence="2 3" key="1">
    <citation type="submission" date="2020-05" db="EMBL/GenBank/DDBJ databases">
        <title>Genome sequence of Isoptericola sp. JC619 isolated from Chilika lagoon, India.</title>
        <authorList>
            <person name="Kumar D."/>
            <person name="Appam K."/>
            <person name="Gandham S."/>
            <person name="Uppada J."/>
            <person name="Sasikala C."/>
            <person name="Venkata Ramana C."/>
        </authorList>
    </citation>
    <scope>NUCLEOTIDE SEQUENCE [LARGE SCALE GENOMIC DNA]</scope>
    <source>
        <strain evidence="2 3">JC619</strain>
    </source>
</reference>
<organism evidence="2 3">
    <name type="scientific">Isoptericola sediminis</name>
    <dbReference type="NCBI Taxonomy" id="2733572"/>
    <lineage>
        <taxon>Bacteria</taxon>
        <taxon>Bacillati</taxon>
        <taxon>Actinomycetota</taxon>
        <taxon>Actinomycetes</taxon>
        <taxon>Micrococcales</taxon>
        <taxon>Promicromonosporaceae</taxon>
        <taxon>Isoptericola</taxon>
    </lineage>
</organism>